<evidence type="ECO:0000259" key="2">
    <source>
        <dbReference type="Pfam" id="PF04471"/>
    </source>
</evidence>
<dbReference type="GO" id="GO:0009307">
    <property type="term" value="P:DNA restriction-modification system"/>
    <property type="evidence" value="ECO:0007669"/>
    <property type="project" value="InterPro"/>
</dbReference>
<keyword evidence="1" id="KW-1133">Transmembrane helix</keyword>
<evidence type="ECO:0000256" key="1">
    <source>
        <dbReference type="SAM" id="Phobius"/>
    </source>
</evidence>
<reference evidence="3" key="1">
    <citation type="journal article" date="2014" name="Int. J. Syst. Evol. Microbiol.">
        <title>Complete genome sequence of Corynebacterium casei LMG S-19264T (=DSM 44701T), isolated from a smear-ripened cheese.</title>
        <authorList>
            <consortium name="US DOE Joint Genome Institute (JGI-PGF)"/>
            <person name="Walter F."/>
            <person name="Albersmeier A."/>
            <person name="Kalinowski J."/>
            <person name="Ruckert C."/>
        </authorList>
    </citation>
    <scope>NUCLEOTIDE SEQUENCE</scope>
    <source>
        <strain evidence="3">VKM Ac-1958</strain>
    </source>
</reference>
<evidence type="ECO:0000313" key="4">
    <source>
        <dbReference type="Proteomes" id="UP001142325"/>
    </source>
</evidence>
<evidence type="ECO:0000313" key="3">
    <source>
        <dbReference type="EMBL" id="GLK02395.1"/>
    </source>
</evidence>
<dbReference type="Pfam" id="PF04471">
    <property type="entry name" value="Mrr_cat"/>
    <property type="match status" value="1"/>
</dbReference>
<dbReference type="InterPro" id="IPR011335">
    <property type="entry name" value="Restrct_endonuc-II-like"/>
</dbReference>
<keyword evidence="4" id="KW-1185">Reference proteome</keyword>
<dbReference type="RefSeq" id="WP_204939940.1">
    <property type="nucleotide sequence ID" value="NZ_BAAAUM010000002.1"/>
</dbReference>
<dbReference type="Proteomes" id="UP001142325">
    <property type="component" value="Unassembled WGS sequence"/>
</dbReference>
<dbReference type="GO" id="GO:0004519">
    <property type="term" value="F:endonuclease activity"/>
    <property type="evidence" value="ECO:0007669"/>
    <property type="project" value="InterPro"/>
</dbReference>
<dbReference type="SUPFAM" id="SSF52980">
    <property type="entry name" value="Restriction endonuclease-like"/>
    <property type="match status" value="1"/>
</dbReference>
<dbReference type="Gene3D" id="3.40.1350.10">
    <property type="match status" value="1"/>
</dbReference>
<organism evidence="3 4">
    <name type="scientific">Microbacterium keratanolyticum</name>
    <dbReference type="NCBI Taxonomy" id="67574"/>
    <lineage>
        <taxon>Bacteria</taxon>
        <taxon>Bacillati</taxon>
        <taxon>Actinomycetota</taxon>
        <taxon>Actinomycetes</taxon>
        <taxon>Micrococcales</taxon>
        <taxon>Microbacteriaceae</taxon>
        <taxon>Microbacterium</taxon>
    </lineage>
</organism>
<dbReference type="GO" id="GO:0003677">
    <property type="term" value="F:DNA binding"/>
    <property type="evidence" value="ECO:0007669"/>
    <property type="project" value="InterPro"/>
</dbReference>
<dbReference type="AlphaFoldDB" id="A0A9W6HU44"/>
<feature type="domain" description="Restriction endonuclease type IV Mrr" evidence="2">
    <location>
        <begin position="174"/>
        <end position="266"/>
    </location>
</feature>
<name>A0A9W6HU44_9MICO</name>
<accession>A0A9W6HU44</accession>
<gene>
    <name evidence="3" type="ORF">GCM10017596_21100</name>
</gene>
<protein>
    <recommendedName>
        <fullName evidence="2">Restriction endonuclease type IV Mrr domain-containing protein</fullName>
    </recommendedName>
</protein>
<keyword evidence="1" id="KW-0472">Membrane</keyword>
<sequence>MGAVAVAEKQFYAELRERAKSSAAAVMAGDTFDHHRRAEEDVASVGASLEVALRAIRKRRIYLSVFIGVAVAFLCFVLAIVLRDELPILIGFPVCGVLAFLFTSFGPTPFRALREGRRMYLAHLLGASNLYQREQGAQRREADAVAAAMREEALESLTRWQVSHPAPAAQPYGVSPAGAEAWVRDWMIHMGAEDATLTRYVGDGGVDVESGLYVAQVKHYTGTVAVQEVRAHIGVSVVDELGRRPVFFTSGGFTVGGVEAADRAGMPLFVYTVETGDVRAVNAVAAFLLTHGLRPSWHPAGV</sequence>
<keyword evidence="1" id="KW-0812">Transmembrane</keyword>
<reference evidence="3" key="2">
    <citation type="submission" date="2023-01" db="EMBL/GenBank/DDBJ databases">
        <authorList>
            <person name="Sun Q."/>
            <person name="Evtushenko L."/>
        </authorList>
    </citation>
    <scope>NUCLEOTIDE SEQUENCE</scope>
    <source>
        <strain evidence="3">VKM Ac-1958</strain>
    </source>
</reference>
<comment type="caution">
    <text evidence="3">The sequence shown here is derived from an EMBL/GenBank/DDBJ whole genome shotgun (WGS) entry which is preliminary data.</text>
</comment>
<feature type="transmembrane region" description="Helical" evidence="1">
    <location>
        <begin position="61"/>
        <end position="82"/>
    </location>
</feature>
<dbReference type="EMBL" id="BSET01000002">
    <property type="protein sequence ID" value="GLK02395.1"/>
    <property type="molecule type" value="Genomic_DNA"/>
</dbReference>
<dbReference type="InterPro" id="IPR007560">
    <property type="entry name" value="Restrct_endonuc_IV_Mrr"/>
</dbReference>
<feature type="transmembrane region" description="Helical" evidence="1">
    <location>
        <begin position="88"/>
        <end position="110"/>
    </location>
</feature>
<proteinExistence type="predicted"/>
<dbReference type="InterPro" id="IPR011856">
    <property type="entry name" value="tRNA_endonuc-like_dom_sf"/>
</dbReference>